<dbReference type="InterPro" id="IPR012341">
    <property type="entry name" value="6hp_glycosidase-like_sf"/>
</dbReference>
<dbReference type="AlphaFoldDB" id="A0A3M3EBX5"/>
<proteinExistence type="predicted"/>
<keyword evidence="5" id="KW-1185">Reference proteome</keyword>
<dbReference type="InterPro" id="IPR018232">
    <property type="entry name" value="Glyco_hydro_37_CS"/>
</dbReference>
<evidence type="ECO:0000256" key="3">
    <source>
        <dbReference type="ARBA" id="ARBA00073174"/>
    </source>
</evidence>
<dbReference type="NCBIfam" id="NF009773">
    <property type="entry name" value="PRK13270.1"/>
    <property type="match status" value="1"/>
</dbReference>
<name>A0A3M3EBX5_9PSED</name>
<reference evidence="4 5" key="1">
    <citation type="submission" date="2018-08" db="EMBL/GenBank/DDBJ databases">
        <title>Recombination of ecologically and evolutionarily significant loci maintains genetic cohesion in the Pseudomonas syringae species complex.</title>
        <authorList>
            <person name="Dillon M."/>
            <person name="Thakur S."/>
            <person name="Almeida R.N.D."/>
            <person name="Weir B.S."/>
            <person name="Guttman D.S."/>
        </authorList>
    </citation>
    <scope>NUCLEOTIDE SEQUENCE [LARGE SCALE GENOMIC DNA]</scope>
    <source>
        <strain evidence="4 5">NCPPB2445</strain>
    </source>
</reference>
<dbReference type="InterPro" id="IPR008928">
    <property type="entry name" value="6-hairpin_glycosidase_sf"/>
</dbReference>
<dbReference type="InterPro" id="IPR001661">
    <property type="entry name" value="Glyco_hydro_37"/>
</dbReference>
<organism evidence="4 5">
    <name type="scientific">Pseudomonas corrugata</name>
    <dbReference type="NCBI Taxonomy" id="47879"/>
    <lineage>
        <taxon>Bacteria</taxon>
        <taxon>Pseudomonadati</taxon>
        <taxon>Pseudomonadota</taxon>
        <taxon>Gammaproteobacteria</taxon>
        <taxon>Pseudomonadales</taxon>
        <taxon>Pseudomonadaceae</taxon>
        <taxon>Pseudomonas</taxon>
    </lineage>
</organism>
<keyword evidence="2" id="KW-0326">Glycosidase</keyword>
<dbReference type="STRING" id="47879.AXG94_00325"/>
<evidence type="ECO:0000256" key="1">
    <source>
        <dbReference type="ARBA" id="ARBA00022801"/>
    </source>
</evidence>
<dbReference type="Gene3D" id="1.50.10.10">
    <property type="match status" value="1"/>
</dbReference>
<evidence type="ECO:0000313" key="4">
    <source>
        <dbReference type="EMBL" id="RMM47032.1"/>
    </source>
</evidence>
<dbReference type="PANTHER" id="PTHR23403:SF1">
    <property type="entry name" value="TREHALASE"/>
    <property type="match status" value="1"/>
</dbReference>
<accession>A0A3M3EBX5</accession>
<dbReference type="GO" id="GO:0005993">
    <property type="term" value="P:trehalose catabolic process"/>
    <property type="evidence" value="ECO:0007669"/>
    <property type="project" value="TreeGrafter"/>
</dbReference>
<dbReference type="EMBL" id="RBOJ01000089">
    <property type="protein sequence ID" value="RMM47032.1"/>
    <property type="molecule type" value="Genomic_DNA"/>
</dbReference>
<dbReference type="SUPFAM" id="SSF48208">
    <property type="entry name" value="Six-hairpin glycosidases"/>
    <property type="match status" value="1"/>
</dbReference>
<dbReference type="GO" id="GO:0004555">
    <property type="term" value="F:alpha,alpha-trehalase activity"/>
    <property type="evidence" value="ECO:0007669"/>
    <property type="project" value="InterPro"/>
</dbReference>
<protein>
    <recommendedName>
        <fullName evidence="3">Putative periplasmic trehalase</fullName>
    </recommendedName>
</protein>
<dbReference type="Pfam" id="PF01204">
    <property type="entry name" value="Trehalase"/>
    <property type="match status" value="1"/>
</dbReference>
<evidence type="ECO:0000313" key="5">
    <source>
        <dbReference type="Proteomes" id="UP000270661"/>
    </source>
</evidence>
<dbReference type="PRINTS" id="PR00744">
    <property type="entry name" value="GLHYDRLASE37"/>
</dbReference>
<dbReference type="PROSITE" id="PS00927">
    <property type="entry name" value="TREHALASE_1"/>
    <property type="match status" value="1"/>
</dbReference>
<dbReference type="NCBIfam" id="NF009774">
    <property type="entry name" value="PRK13271.1"/>
    <property type="match status" value="1"/>
</dbReference>
<dbReference type="PROSITE" id="PS00928">
    <property type="entry name" value="TREHALASE_2"/>
    <property type="match status" value="1"/>
</dbReference>
<dbReference type="Proteomes" id="UP000270661">
    <property type="component" value="Unassembled WGS sequence"/>
</dbReference>
<comment type="caution">
    <text evidence="4">The sequence shown here is derived from an EMBL/GenBank/DDBJ whole genome shotgun (WGS) entry which is preliminary data.</text>
</comment>
<dbReference type="FunFam" id="1.50.10.10:FF:000003">
    <property type="entry name" value="Cytoplasmic trehalase"/>
    <property type="match status" value="1"/>
</dbReference>
<evidence type="ECO:0000256" key="2">
    <source>
        <dbReference type="ARBA" id="ARBA00023295"/>
    </source>
</evidence>
<sequence>MSLVCPGTTTGSPLMRPLHFTSLSFAVVLCAACSSQPPATWSYADAQGRANSPPDQAYPELFEAVQRGQVFTDQKHFVDALPNRDPAQIRADYLARRDSPGFDLKAFVKANFTESGQAESPAPKPGAPIREHIDNLWPVLSRTYRDVPQYSSLLPLPQPYVVPGGRFREMYYWDSYFTMLGLEQSGDKARVRQMVDNFAYMIDTYGHIPNGNRTYYLSRSQPPFFAYMVELQAHIEGDQAYSRYLPQLQKEYAYWMAGAQALKPGAAAQHVVKLADGSVLNRYWDASPTPRQESWLQDVKTAEQTTDRAKPQVWRDLRAGAESGWDFSSRWLGDNKDLTTIRTTSIVPVDLNSLMYHLERTIAKACATVQNVPCVQTYGHRADLRQRAIEQHLWKADGGYYVDYDWQLKQQRPNLTAATLFPLYTGLASAERAGRTAEAVRSGLLRPGGIATTQVSNGQQWDEPNGWAPLQWVAVEGLNRYGQTALAEQIGTRFLAQVQNLYRDEDKLVEKYDVSGAGQGGGGGEYELQDGFGWTNGVTLKLLEKYGASAGTAGY</sequence>
<dbReference type="PANTHER" id="PTHR23403">
    <property type="entry name" value="TREHALASE"/>
    <property type="match status" value="1"/>
</dbReference>
<gene>
    <name evidence="4" type="ORF">ALQ77_05297</name>
</gene>
<keyword evidence="1" id="KW-0378">Hydrolase</keyword>